<feature type="transmembrane region" description="Helical" evidence="1">
    <location>
        <begin position="57"/>
        <end position="74"/>
    </location>
</feature>
<reference evidence="2 3" key="1">
    <citation type="journal article" date="2014" name="PLoS Genet.">
        <title>Phylogenetically driven sequencing of extremely halophilic archaea reveals strategies for static and dynamic osmo-response.</title>
        <authorList>
            <person name="Becker E.A."/>
            <person name="Seitzer P.M."/>
            <person name="Tritt A."/>
            <person name="Larsen D."/>
            <person name="Krusor M."/>
            <person name="Yao A.I."/>
            <person name="Wu D."/>
            <person name="Madern D."/>
            <person name="Eisen J.A."/>
            <person name="Darling A.E."/>
            <person name="Facciotti M.T."/>
        </authorList>
    </citation>
    <scope>NUCLEOTIDE SEQUENCE [LARGE SCALE GENOMIC DNA]</scope>
    <source>
        <strain evidence="2 3">DSM 10524</strain>
    </source>
</reference>
<dbReference type="AlphaFoldDB" id="L9X2V8"/>
<sequence>MLGIGFADTAEEIDEVRGPHNSYIYPLLNTGVIAGSLYIGALVYALGQGIRKRWTPWNAYAVGLATAIFLYMGFESLFLGGLSVSSIMLGLALGLLLYSPEADGPVTDIRSKFEIR</sequence>
<organism evidence="2 3">
    <name type="scientific">Natronococcus amylolyticus DSM 10524</name>
    <dbReference type="NCBI Taxonomy" id="1227497"/>
    <lineage>
        <taxon>Archaea</taxon>
        <taxon>Methanobacteriati</taxon>
        <taxon>Methanobacteriota</taxon>
        <taxon>Stenosarchaea group</taxon>
        <taxon>Halobacteria</taxon>
        <taxon>Halobacteriales</taxon>
        <taxon>Natrialbaceae</taxon>
        <taxon>Natronococcus</taxon>
    </lineage>
</organism>
<dbReference type="eggNOG" id="arCOG08190">
    <property type="taxonomic scope" value="Archaea"/>
</dbReference>
<comment type="caution">
    <text evidence="2">The sequence shown here is derived from an EMBL/GenBank/DDBJ whole genome shotgun (WGS) entry which is preliminary data.</text>
</comment>
<accession>L9X2V8</accession>
<keyword evidence="1" id="KW-1133">Transmembrane helix</keyword>
<dbReference type="RefSeq" id="WP_005558541.1">
    <property type="nucleotide sequence ID" value="NZ_AOIB01000033.1"/>
</dbReference>
<evidence type="ECO:0000313" key="3">
    <source>
        <dbReference type="Proteomes" id="UP000011688"/>
    </source>
</evidence>
<evidence type="ECO:0000313" key="2">
    <source>
        <dbReference type="EMBL" id="ELY54928.1"/>
    </source>
</evidence>
<feature type="transmembrane region" description="Helical" evidence="1">
    <location>
        <begin position="80"/>
        <end position="98"/>
    </location>
</feature>
<gene>
    <name evidence="2" type="ORF">C491_17564</name>
</gene>
<evidence type="ECO:0000256" key="1">
    <source>
        <dbReference type="SAM" id="Phobius"/>
    </source>
</evidence>
<feature type="transmembrane region" description="Helical" evidence="1">
    <location>
        <begin position="23"/>
        <end position="45"/>
    </location>
</feature>
<dbReference type="Proteomes" id="UP000011688">
    <property type="component" value="Unassembled WGS sequence"/>
</dbReference>
<name>L9X2V8_9EURY</name>
<keyword evidence="3" id="KW-1185">Reference proteome</keyword>
<proteinExistence type="predicted"/>
<protein>
    <submittedName>
        <fullName evidence="2">Uncharacterized protein</fullName>
    </submittedName>
</protein>
<keyword evidence="1" id="KW-0472">Membrane</keyword>
<dbReference type="EMBL" id="AOIB01000033">
    <property type="protein sequence ID" value="ELY54928.1"/>
    <property type="molecule type" value="Genomic_DNA"/>
</dbReference>
<keyword evidence="1" id="KW-0812">Transmembrane</keyword>